<feature type="signal peptide" evidence="2">
    <location>
        <begin position="1"/>
        <end position="19"/>
    </location>
</feature>
<evidence type="ECO:0000256" key="2">
    <source>
        <dbReference type="SAM" id="SignalP"/>
    </source>
</evidence>
<keyword evidence="2" id="KW-0732">Signal</keyword>
<protein>
    <recommendedName>
        <fullName evidence="4">Trichohyalin-plectin-homology domain-containing protein</fullName>
    </recommendedName>
</protein>
<evidence type="ECO:0000256" key="1">
    <source>
        <dbReference type="SAM" id="Coils"/>
    </source>
</evidence>
<feature type="chain" id="PRO_5031125732" description="Trichohyalin-plectin-homology domain-containing protein" evidence="2">
    <location>
        <begin position="20"/>
        <end position="259"/>
    </location>
</feature>
<gene>
    <name evidence="3" type="ORF">AAND1436_LOCUS25675</name>
</gene>
<dbReference type="AlphaFoldDB" id="A0A7S2DGW2"/>
<accession>A0A7S2DGW2</accession>
<feature type="coiled-coil region" evidence="1">
    <location>
        <begin position="195"/>
        <end position="222"/>
    </location>
</feature>
<evidence type="ECO:0008006" key="4">
    <source>
        <dbReference type="Google" id="ProtNLM"/>
    </source>
</evidence>
<sequence>MQRLLVATLLLGLASQAAALRSGRVAEAADAEVAAAEDAELLKPKEPAVGSKEWYAQRRIKEQADIDAATRVKLQRDKVRKAKEDAKHKEEEEAKKAAQRKLANKPLEEQWAKEKVARQAALKIELENQRAAQLQARVDELETIRKRQVRREAIKKREDRIKAIQKKEAIASGAVDIDAKRRQLAHDKAMRLYNYNRIQEKKKILEAEKARKMEQRAQESQKASVNLALAKSRVSEKAKSTGKVAAGTMKVNVIDSQEK</sequence>
<proteinExistence type="predicted"/>
<dbReference type="EMBL" id="HBGQ01052994">
    <property type="protein sequence ID" value="CAD9454058.1"/>
    <property type="molecule type" value="Transcribed_RNA"/>
</dbReference>
<reference evidence="3" key="1">
    <citation type="submission" date="2021-01" db="EMBL/GenBank/DDBJ databases">
        <authorList>
            <person name="Corre E."/>
            <person name="Pelletier E."/>
            <person name="Niang G."/>
            <person name="Scheremetjew M."/>
            <person name="Finn R."/>
            <person name="Kale V."/>
            <person name="Holt S."/>
            <person name="Cochrane G."/>
            <person name="Meng A."/>
            <person name="Brown T."/>
            <person name="Cohen L."/>
        </authorList>
    </citation>
    <scope>NUCLEOTIDE SEQUENCE</scope>
    <source>
        <strain evidence="3">CCMP2222</strain>
    </source>
</reference>
<feature type="coiled-coil region" evidence="1">
    <location>
        <begin position="72"/>
        <end position="151"/>
    </location>
</feature>
<evidence type="ECO:0000313" key="3">
    <source>
        <dbReference type="EMBL" id="CAD9454058.1"/>
    </source>
</evidence>
<name>A0A7S2DGW2_9DINO</name>
<organism evidence="3">
    <name type="scientific">Alexandrium andersonii</name>
    <dbReference type="NCBI Taxonomy" id="327968"/>
    <lineage>
        <taxon>Eukaryota</taxon>
        <taxon>Sar</taxon>
        <taxon>Alveolata</taxon>
        <taxon>Dinophyceae</taxon>
        <taxon>Gonyaulacales</taxon>
        <taxon>Pyrocystaceae</taxon>
        <taxon>Alexandrium</taxon>
    </lineage>
</organism>
<keyword evidence="1" id="KW-0175">Coiled coil</keyword>